<dbReference type="AlphaFoldDB" id="A0A0L8LDR2"/>
<dbReference type="PATRIC" id="fig|1938.6.peg.571"/>
<feature type="region of interest" description="Disordered" evidence="4">
    <location>
        <begin position="850"/>
        <end position="881"/>
    </location>
</feature>
<evidence type="ECO:0000256" key="4">
    <source>
        <dbReference type="SAM" id="MobiDB-lite"/>
    </source>
</evidence>
<proteinExistence type="predicted"/>
<dbReference type="InterPro" id="IPR036388">
    <property type="entry name" value="WH-like_DNA-bd_sf"/>
</dbReference>
<dbReference type="InterPro" id="IPR016032">
    <property type="entry name" value="Sig_transdc_resp-reg_C-effctor"/>
</dbReference>
<evidence type="ECO:0000256" key="1">
    <source>
        <dbReference type="ARBA" id="ARBA00023015"/>
    </source>
</evidence>
<dbReference type="PANTHER" id="PTHR44688:SF16">
    <property type="entry name" value="DNA-BINDING TRANSCRIPTIONAL ACTIVATOR DEVR_DOSR"/>
    <property type="match status" value="1"/>
</dbReference>
<evidence type="ECO:0000313" key="7">
    <source>
        <dbReference type="Proteomes" id="UP000037023"/>
    </source>
</evidence>
<keyword evidence="2" id="KW-0238">DNA-binding</keyword>
<dbReference type="PRINTS" id="PR00038">
    <property type="entry name" value="HTHLUXR"/>
</dbReference>
<dbReference type="SUPFAM" id="SSF52540">
    <property type="entry name" value="P-loop containing nucleoside triphosphate hydrolases"/>
    <property type="match status" value="1"/>
</dbReference>
<sequence length="942" mass="100911">MHAAPENPTPHTPDLVERDEALAALGLLLDKSASGRGRIALVHAPLGGGKSKLLHDFLETVDPAEGLVLSATASCPERALPFGVLSQLFQTSQVPQRVRDDMDALFSAMPAREEAVGPATAGLPAETMTTLRKIVLALVDLAENRRLVIGIDNLHEVDAPSLRYLASILPRLRNVSSLVVMTDDTGRRATSDRLRTDLLRQPNLHRIDLGLLTRAGVRRLLTQHLGAAEAARLTAGFAEVSGGNPLVLQHLLSDHRAGLGDDPRAYSRALLNCLFHGEPDLLVVLRALAVLGHDAPPQRLALLAGLDVAAVEGALHALNSAGLVNGTAFRHPTAAADVLDDMPAADHAALRRRAAELLHAESAPAVAVAEQLVAVGHTGPPWAGDVLLEAARDSLSAHRPRRAADYLELAERTGGDDSSRAAVRARLGRLKWQLQPPSAVHSLAPLIEDVSAGRTGTHELLDLLWALSWHGEPDRVHDLLRQAEARWHELDDEDLTALHSVRTWLACAYPAYPGGTPRPPAPAAPYRAPGHQLDPWSTAAALAEDLIRGDATRLAARADAVLHTARPDHHSLWNGEAALLALLCLVYTDSFETATGWCDHLLDEASTRNTPTWSAVFTAVRAETALRAGDLNAASAAARQALDLLQADAWGVALGLPLGTLVLANVRMGRLDQAADLLAEPFPEAMLRSRYGLHYLYARGHYRLATGQARSALADFLQCGKLTRRWALRGTGPVPWRTSAAEAWLKLGKQDQAGLLARDELSRLSPDSHRARGLALRVLAAAAGTAERPRLLEEAVDVIKECDDKFELARTLSDLSQAHKAAGDHGSARRAARRAWPIARASGAETLCREVAPGPPAPVEPADRPARKAPKGGAPAAVATPATPAAAVAALTTRERHVATLAGRGYTNQEIAAQLLITHSTVEQHLTRVFRKLNVKRRQDLP</sequence>
<dbReference type="InterPro" id="IPR027417">
    <property type="entry name" value="P-loop_NTPase"/>
</dbReference>
<reference evidence="6 7" key="1">
    <citation type="submission" date="2015-06" db="EMBL/GenBank/DDBJ databases">
        <authorList>
            <person name="Hoefler B.C."/>
            <person name="Straight P.D."/>
        </authorList>
    </citation>
    <scope>NUCLEOTIDE SEQUENCE [LARGE SCALE GENOMIC DNA]</scope>
    <source>
        <strain evidence="6 7">NRRL 3427</strain>
    </source>
</reference>
<dbReference type="Gene3D" id="1.10.10.10">
    <property type="entry name" value="Winged helix-like DNA-binding domain superfamily/Winged helix DNA-binding domain"/>
    <property type="match status" value="1"/>
</dbReference>
<dbReference type="Proteomes" id="UP000037023">
    <property type="component" value="Unassembled WGS sequence"/>
</dbReference>
<dbReference type="OrthoDB" id="3178131at2"/>
<dbReference type="InterPro" id="IPR000792">
    <property type="entry name" value="Tscrpt_reg_LuxR_C"/>
</dbReference>
<dbReference type="Pfam" id="PF00196">
    <property type="entry name" value="GerE"/>
    <property type="match status" value="1"/>
</dbReference>
<organism evidence="6 7">
    <name type="scientific">Streptomyces viridochromogenes</name>
    <dbReference type="NCBI Taxonomy" id="1938"/>
    <lineage>
        <taxon>Bacteria</taxon>
        <taxon>Bacillati</taxon>
        <taxon>Actinomycetota</taxon>
        <taxon>Actinomycetes</taxon>
        <taxon>Kitasatosporales</taxon>
        <taxon>Streptomycetaceae</taxon>
        <taxon>Streptomyces</taxon>
    </lineage>
</organism>
<dbReference type="SMART" id="SM00421">
    <property type="entry name" value="HTH_LUXR"/>
    <property type="match status" value="1"/>
</dbReference>
<dbReference type="InterPro" id="IPR041664">
    <property type="entry name" value="AAA_16"/>
</dbReference>
<feature type="compositionally biased region" description="Low complexity" evidence="4">
    <location>
        <begin position="871"/>
        <end position="881"/>
    </location>
</feature>
<gene>
    <name evidence="6" type="ORF">ADK34_02635</name>
</gene>
<evidence type="ECO:0000259" key="5">
    <source>
        <dbReference type="PROSITE" id="PS50043"/>
    </source>
</evidence>
<dbReference type="PROSITE" id="PS00622">
    <property type="entry name" value="HTH_LUXR_1"/>
    <property type="match status" value="1"/>
</dbReference>
<feature type="domain" description="HTH luxR-type" evidence="5">
    <location>
        <begin position="884"/>
        <end position="942"/>
    </location>
</feature>
<dbReference type="GO" id="GO:0006355">
    <property type="term" value="P:regulation of DNA-templated transcription"/>
    <property type="evidence" value="ECO:0007669"/>
    <property type="project" value="InterPro"/>
</dbReference>
<comment type="caution">
    <text evidence="6">The sequence shown here is derived from an EMBL/GenBank/DDBJ whole genome shotgun (WGS) entry which is preliminary data.</text>
</comment>
<dbReference type="SUPFAM" id="SSF46894">
    <property type="entry name" value="C-terminal effector domain of the bipartite response regulators"/>
    <property type="match status" value="1"/>
</dbReference>
<dbReference type="CDD" id="cd06170">
    <property type="entry name" value="LuxR_C_like"/>
    <property type="match status" value="1"/>
</dbReference>
<dbReference type="GO" id="GO:0003677">
    <property type="term" value="F:DNA binding"/>
    <property type="evidence" value="ECO:0007669"/>
    <property type="project" value="UniProtKB-KW"/>
</dbReference>
<accession>A0A0L8LDR2</accession>
<dbReference type="EMBL" id="LGUP01000012">
    <property type="protein sequence ID" value="KOG36234.1"/>
    <property type="molecule type" value="Genomic_DNA"/>
</dbReference>
<dbReference type="RefSeq" id="WP_063738368.1">
    <property type="nucleotide sequence ID" value="NZ_LGUP01000012.1"/>
</dbReference>
<keyword evidence="3" id="KW-0804">Transcription</keyword>
<dbReference type="Pfam" id="PF13191">
    <property type="entry name" value="AAA_16"/>
    <property type="match status" value="1"/>
</dbReference>
<keyword evidence="1" id="KW-0805">Transcription regulation</keyword>
<name>A0A0L8LDR2_STRVR</name>
<evidence type="ECO:0000256" key="3">
    <source>
        <dbReference type="ARBA" id="ARBA00023163"/>
    </source>
</evidence>
<dbReference type="PROSITE" id="PS50043">
    <property type="entry name" value="HTH_LUXR_2"/>
    <property type="match status" value="1"/>
</dbReference>
<evidence type="ECO:0000256" key="2">
    <source>
        <dbReference type="ARBA" id="ARBA00023125"/>
    </source>
</evidence>
<protein>
    <recommendedName>
        <fullName evidence="5">HTH luxR-type domain-containing protein</fullName>
    </recommendedName>
</protein>
<evidence type="ECO:0000313" key="6">
    <source>
        <dbReference type="EMBL" id="KOG36234.1"/>
    </source>
</evidence>
<dbReference type="PANTHER" id="PTHR44688">
    <property type="entry name" value="DNA-BINDING TRANSCRIPTIONAL ACTIVATOR DEVR_DOSR"/>
    <property type="match status" value="1"/>
</dbReference>